<dbReference type="PANTHER" id="PTHR14499:SF74">
    <property type="entry name" value="ZETA_TOXIN DOMAIN-CONTAINING PROTEIN"/>
    <property type="match status" value="1"/>
</dbReference>
<organism evidence="9 10">
    <name type="scientific">Heterodera trifolii</name>
    <dbReference type="NCBI Taxonomy" id="157864"/>
    <lineage>
        <taxon>Eukaryota</taxon>
        <taxon>Metazoa</taxon>
        <taxon>Ecdysozoa</taxon>
        <taxon>Nematoda</taxon>
        <taxon>Chromadorea</taxon>
        <taxon>Rhabditida</taxon>
        <taxon>Tylenchina</taxon>
        <taxon>Tylenchomorpha</taxon>
        <taxon>Tylenchoidea</taxon>
        <taxon>Heteroderidae</taxon>
        <taxon>Heteroderinae</taxon>
        <taxon>Heterodera</taxon>
    </lineage>
</organism>
<evidence type="ECO:0000256" key="3">
    <source>
        <dbReference type="ARBA" id="ARBA00022475"/>
    </source>
</evidence>
<dbReference type="Gene3D" id="3.30.710.10">
    <property type="entry name" value="Potassium Channel Kv1.1, Chain A"/>
    <property type="match status" value="1"/>
</dbReference>
<evidence type="ECO:0000256" key="6">
    <source>
        <dbReference type="ARBA" id="ARBA00023273"/>
    </source>
</evidence>
<name>A0ABD2JB13_9BILA</name>
<reference evidence="9 10" key="1">
    <citation type="submission" date="2024-10" db="EMBL/GenBank/DDBJ databases">
        <authorList>
            <person name="Kim D."/>
        </authorList>
    </citation>
    <scope>NUCLEOTIDE SEQUENCE [LARGE SCALE GENOMIC DNA]</scope>
    <source>
        <strain evidence="9">BH-2024</strain>
    </source>
</reference>
<gene>
    <name evidence="9" type="ORF">niasHT_029519</name>
</gene>
<dbReference type="GO" id="GO:0043005">
    <property type="term" value="C:neuron projection"/>
    <property type="evidence" value="ECO:0007669"/>
    <property type="project" value="UniProtKB-SubCell"/>
</dbReference>
<evidence type="ECO:0000313" key="9">
    <source>
        <dbReference type="EMBL" id="KAL3087755.1"/>
    </source>
</evidence>
<dbReference type="Proteomes" id="UP001620626">
    <property type="component" value="Unassembled WGS sequence"/>
</dbReference>
<keyword evidence="10" id="KW-1185">Reference proteome</keyword>
<feature type="region of interest" description="Disordered" evidence="7">
    <location>
        <begin position="1"/>
        <end position="56"/>
    </location>
</feature>
<dbReference type="InterPro" id="IPR011333">
    <property type="entry name" value="SKP1/BTB/POZ_sf"/>
</dbReference>
<keyword evidence="4" id="KW-0597">Phosphoprotein</keyword>
<comment type="caution">
    <text evidence="9">The sequence shown here is derived from an EMBL/GenBank/DDBJ whole genome shotgun (WGS) entry which is preliminary data.</text>
</comment>
<comment type="subcellular location">
    <subcellularLocation>
        <location evidence="1">Cell membrane</location>
    </subcellularLocation>
    <subcellularLocation>
        <location evidence="2">Cell projection</location>
        <location evidence="2">Neuron projection</location>
    </subcellularLocation>
</comment>
<protein>
    <recommendedName>
        <fullName evidence="8">KCTD8/12/16 H1 domain-containing protein</fullName>
    </recommendedName>
</protein>
<evidence type="ECO:0000256" key="2">
    <source>
        <dbReference type="ARBA" id="ARBA00004487"/>
    </source>
</evidence>
<dbReference type="Pfam" id="PF23110">
    <property type="entry name" value="H1_KCTD8_12_16"/>
    <property type="match status" value="1"/>
</dbReference>
<evidence type="ECO:0000259" key="8">
    <source>
        <dbReference type="Pfam" id="PF23110"/>
    </source>
</evidence>
<feature type="domain" description="KCTD8/12/16 H1" evidence="8">
    <location>
        <begin position="163"/>
        <end position="295"/>
    </location>
</feature>
<feature type="region of interest" description="Disordered" evidence="7">
    <location>
        <begin position="255"/>
        <end position="281"/>
    </location>
</feature>
<evidence type="ECO:0000256" key="7">
    <source>
        <dbReference type="SAM" id="MobiDB-lite"/>
    </source>
</evidence>
<proteinExistence type="predicted"/>
<dbReference type="GO" id="GO:0005886">
    <property type="term" value="C:plasma membrane"/>
    <property type="evidence" value="ECO:0007669"/>
    <property type="project" value="UniProtKB-SubCell"/>
</dbReference>
<sequence length="297" mass="33919">MHKAHTHRQHKHSEMREEEDTNNGHFGWHNGPSSGPPLTTPSGELPPPPPPPTKSSRIVRLRLSTGHRIEVFAHVLCREPNSLLAELAGRQPIIECAHRDGRLVRLLVNCLRQCLGEEGRPVKKFVPPEQFDDWRQLITEAQYWRLHTVEQLVRDASCGVASTITIGYHGTLALGRGTFSNDVNFRKIDRILVSGKARTCREVFGRFLNETRDWDIDNARYTSRFYLIHTFLEKAFDALAAHRYTLVSSSSTTPRCAKSSGRRVHTKANTNNNNNNSSYHDERKFSHFSQFVFVRTS</sequence>
<feature type="compositionally biased region" description="Basic residues" evidence="7">
    <location>
        <begin position="1"/>
        <end position="13"/>
    </location>
</feature>
<dbReference type="AlphaFoldDB" id="A0ABD2JB13"/>
<evidence type="ECO:0000256" key="4">
    <source>
        <dbReference type="ARBA" id="ARBA00022553"/>
    </source>
</evidence>
<keyword evidence="3" id="KW-1003">Cell membrane</keyword>
<evidence type="ECO:0000256" key="1">
    <source>
        <dbReference type="ARBA" id="ARBA00004236"/>
    </source>
</evidence>
<keyword evidence="6" id="KW-0966">Cell projection</keyword>
<dbReference type="PANTHER" id="PTHR14499">
    <property type="entry name" value="POTASSIUM CHANNEL TETRAMERIZATION DOMAIN-CONTAINING"/>
    <property type="match status" value="1"/>
</dbReference>
<evidence type="ECO:0000313" key="10">
    <source>
        <dbReference type="Proteomes" id="UP001620626"/>
    </source>
</evidence>
<feature type="compositionally biased region" description="Pro residues" evidence="7">
    <location>
        <begin position="34"/>
        <end position="53"/>
    </location>
</feature>
<dbReference type="InterPro" id="IPR057093">
    <property type="entry name" value="H1_KCTD8_12_16"/>
</dbReference>
<dbReference type="EMBL" id="JBICBT010001015">
    <property type="protein sequence ID" value="KAL3087755.1"/>
    <property type="molecule type" value="Genomic_DNA"/>
</dbReference>
<keyword evidence="5" id="KW-0472">Membrane</keyword>
<evidence type="ECO:0000256" key="5">
    <source>
        <dbReference type="ARBA" id="ARBA00023136"/>
    </source>
</evidence>
<accession>A0ABD2JB13</accession>